<comment type="caution">
    <text evidence="1">The sequence shown here is derived from an EMBL/GenBank/DDBJ whole genome shotgun (WGS) entry which is preliminary data.</text>
</comment>
<organism evidence="1 2">
    <name type="scientific">Naganishia onofrii</name>
    <dbReference type="NCBI Taxonomy" id="1851511"/>
    <lineage>
        <taxon>Eukaryota</taxon>
        <taxon>Fungi</taxon>
        <taxon>Dikarya</taxon>
        <taxon>Basidiomycota</taxon>
        <taxon>Agaricomycotina</taxon>
        <taxon>Tremellomycetes</taxon>
        <taxon>Filobasidiales</taxon>
        <taxon>Filobasidiaceae</taxon>
        <taxon>Naganishia</taxon>
    </lineage>
</organism>
<proteinExistence type="predicted"/>
<dbReference type="Proteomes" id="UP001234202">
    <property type="component" value="Unassembled WGS sequence"/>
</dbReference>
<evidence type="ECO:0000313" key="2">
    <source>
        <dbReference type="Proteomes" id="UP001234202"/>
    </source>
</evidence>
<gene>
    <name evidence="1" type="ORF">QFC24_003902</name>
</gene>
<dbReference type="EMBL" id="JASBWV010000013">
    <property type="protein sequence ID" value="KAJ9122864.1"/>
    <property type="molecule type" value="Genomic_DNA"/>
</dbReference>
<name>A0ACC2XHK9_9TREE</name>
<evidence type="ECO:0000313" key="1">
    <source>
        <dbReference type="EMBL" id="KAJ9122864.1"/>
    </source>
</evidence>
<reference evidence="1" key="1">
    <citation type="submission" date="2023-04" db="EMBL/GenBank/DDBJ databases">
        <title>Draft Genome sequencing of Naganishia species isolated from polar environments using Oxford Nanopore Technology.</title>
        <authorList>
            <person name="Leo P."/>
            <person name="Venkateswaran K."/>
        </authorList>
    </citation>
    <scope>NUCLEOTIDE SEQUENCE</scope>
    <source>
        <strain evidence="1">DBVPG 5303</strain>
    </source>
</reference>
<protein>
    <submittedName>
        <fullName evidence="1">Uncharacterized protein</fullName>
    </submittedName>
</protein>
<sequence>MFAKSVTSAAIGAAALFAQSANAQVTASGTMGSTNPPQATMGTAINQTSYSRLISANSVSDFCIFGPPEAGVTIGDSEAYEVAWCTQPRNNARVIPDGVLQAVHFVKTPLYVQIQGWGDFTKLNIATGDQGGELDPHGATGDGNPVGGNVTSNISGTDVHYEEWMNYMSYTQFCLRVCTAENATYSASLMCQHTLDEMGCEWVMPGDYSQTGFTSCEADAAYPPGIYPQANGSTSTFAQRYTGTYVDGASQTQQFTVGQTVTPQTPYSTPASSNCQTFSSVGNGIASLALANAGSATGTMSGASSAMSSASGSRSGAASSGMMTSSGSAASASRSGSSAAAGTSAAATTRAAASGASAAASSATSKSGASMSITRFGGDGLGAVMAVGFSAFAVVAGAGAFFL</sequence>
<keyword evidence="2" id="KW-1185">Reference proteome</keyword>
<accession>A0ACC2XHK9</accession>